<proteinExistence type="predicted"/>
<feature type="compositionally biased region" description="Polar residues" evidence="1">
    <location>
        <begin position="1716"/>
        <end position="1726"/>
    </location>
</feature>
<organism evidence="2">
    <name type="scientific">Neospora caninum (strain Liverpool)</name>
    <dbReference type="NCBI Taxonomy" id="572307"/>
    <lineage>
        <taxon>Eukaryota</taxon>
        <taxon>Sar</taxon>
        <taxon>Alveolata</taxon>
        <taxon>Apicomplexa</taxon>
        <taxon>Conoidasida</taxon>
        <taxon>Coccidia</taxon>
        <taxon>Eucoccidiorida</taxon>
        <taxon>Eimeriorina</taxon>
        <taxon>Sarcocystidae</taxon>
        <taxon>Neospora</taxon>
    </lineage>
</organism>
<feature type="compositionally biased region" description="Pro residues" evidence="1">
    <location>
        <begin position="1228"/>
        <end position="1242"/>
    </location>
</feature>
<feature type="compositionally biased region" description="Basic and acidic residues" evidence="1">
    <location>
        <begin position="1246"/>
        <end position="1284"/>
    </location>
</feature>
<evidence type="ECO:0000256" key="1">
    <source>
        <dbReference type="SAM" id="MobiDB-lite"/>
    </source>
</evidence>
<protein>
    <submittedName>
        <fullName evidence="2">Tg65, related</fullName>
    </submittedName>
</protein>
<feature type="region of interest" description="Disordered" evidence="1">
    <location>
        <begin position="1224"/>
        <end position="1307"/>
    </location>
</feature>
<sequence>MDPGRRLMPTPLGGIARSALVSLAIAFQCLHGDFTLAAGPSPPRVPARGASLPKTYMAAPQVLPSGFELIEEVPILAKNKIEFQFQDGLSPVPAGTILFECDPATRGDATLRKLVAYMPTDANTPTFTPVFDKDHNAPIACGADIARQCFAVGDKGVLRPLKDKESVAVGSSTAVYELLPGNLGRFVSTSLSTLVARRTGTFLLEQLLGMSVGICEAPSPNVPVDFPALTGVEQVDPFSHSISPVSSLRPAAHLPAPLVKTGEEVEVCTVARQDLVHDGDDKVFLLRPRSEASTEDGAAFPVLGGPIVCMKSEKGETLAHLDQNIPVGGGELASAANLLTPVAVAGKSQPPTCDLGPDSHTVATLLLSVSTDPSHPVERGADGNVQKTALHHFTAPYVPSVNSSVIVEIASPVSWEPQALKAKCKIGASLAALQPHLLLKSEVPHGTPVECEVVHLAAFHSQGQLLMIAPGQRPGQGARPLLLPPGSILLNQEDGVPEGVFQVLVYDLWEADGLRAVLKQLYYRGKDLDASIPVYVQTEGSRTVAVGSFHRRKRIFTPFNGIDPTERSRDIETEAPFYYTSFYGLPVDVGFTNLKSGVGFSVKRTPEALLFLEDLLKTPLAPASQAALADLSPFTREAEDVLSRLHRLKGHFSRQKYAAHAPVVIPMLNGGLAAIAKRLQEADRMFLTVYPRSRGTRISDVQVRLNYLDNSQTAMTVILRLPMRLNAFLSATHLAPQVHRNLALLLEVIEDPHTPLEALLLGNSKFGVYAEAVRIAVKLLRAGHCRACADDEIERTTPSADVAEGRCGRCSARRMNDIVILDLHDIQPSAATMPTTGTWMKWNDETFLISLPPDSSAPIYRRYGIEFDLHTTLDLPSRLATRFKQYAGACMRSHLLRMLEPLFENPGLNKNCPALSKFAAALLRGLPFSEAAPLLESSKLLLQHVVGACNIPEASWAIDKCLDDDGDLLGYRRMPAMRPLGRTRLANIMRGMMSPVSSLHFLTAMATGEERIRTFPSGRLSTTALELSHDAQAVLRGTGDNPPPLPSYVFGPRSPLGAVAAAADELTGRRAILLISSFSEKPIKVLEELLGLNPRSSTAVPPPDSLLTKYQAPVLSSVDRTKSSRGAVHETAAPILSSVKRTIFDRQPRQSVQDFISSCFTDLPEICAGAYNALGWPLWKVPSDDKELHAFDKAVNEMRVRLNREHMPERLRSDIQQALSDFDALPAEPEPPAPTPEPPAPTPDAMAREAHGQETLEDRKKETDEHQGQPDAKGDDLQAEQDAKADDEEPAAASTSTPQEPSKQGFTVFELPPADSLTAAGSRHGSLWGQGQMPNAFLGSSQAPTTTSRRLAWPYINKMLTAKNGPMTRMPSWVRTSDTCSCLDPELSNGCRMDSVKSTTDVVFRLSLLVPPAVERYISSQASSRQLEPPFAAFCASVGIFVSSWQQHLVAGGHEEKGGNMAHSTLAARLAQGHKYLLKNYSDDGSSDHKHWRERRRRFIAFQKHYLYRQCRALMVAAGNVAYAPYKSKSFPAASLYGGIANTLDTPFTDKERALHGLTVWSERILRRHRNILRRVGRAMLRRPPQAPKIGALFAAMHMSHLFKDCFNMAGGILLRTWYYMHVEGSKLLAEAGRLPGVGSMLSAVSFGFAGGVDVRDSLFAPAFREISKVVTPVWESDSLFTSLAAYTPGGAVRASQRRSIKSTSSGGAEGENGKGQASRSESGSAENLLDPEKVIGEGGSMPVPASLRKSSSDDSSSFLSFGEAVHDEEEGASGPAKGSRIIASFRYNPKTFSDPNRELMVVDVPVPISAVERRSLTSFTSDGVLRFIQQKLASLHSQLKVRGGKSENGPLSLVQFQKQAGRIAGEEKAVEAAGSRKAAATESNSNKQCHEQTWESSLVGFLADQLDKDLKRNKGTSTSYLELGHLSLPTFSAGAFISRAMRDGSADTVVAVQMPEAGDDSHLNLEGSTLDFSRPISIGHM</sequence>
<reference evidence="2" key="1">
    <citation type="journal article" date="2015" name="PLoS ONE">
        <title>Comprehensive Evaluation of Toxoplasma gondii VEG and Neospora caninum LIV Genomes with Tachyzoite Stage Transcriptome and Proteome Defines Novel Transcript Features.</title>
        <authorList>
            <person name="Ramaprasad A."/>
            <person name="Mourier T."/>
            <person name="Naeem R."/>
            <person name="Malas T.B."/>
            <person name="Moussa E."/>
            <person name="Panigrahi A."/>
            <person name="Vermont S.J."/>
            <person name="Otto T.D."/>
            <person name="Wastling J."/>
            <person name="Pain A."/>
        </authorList>
    </citation>
    <scope>NUCLEOTIDE SEQUENCE</scope>
    <source>
        <strain evidence="2">Liverpool</strain>
    </source>
</reference>
<evidence type="ECO:0000313" key="2">
    <source>
        <dbReference type="EMBL" id="CEL64912.1"/>
    </source>
</evidence>
<feature type="compositionally biased region" description="Low complexity" evidence="1">
    <location>
        <begin position="1747"/>
        <end position="1762"/>
    </location>
</feature>
<gene>
    <name evidence="2" type="ORF">BN1204_007800</name>
</gene>
<dbReference type="EMBL" id="LN714477">
    <property type="protein sequence ID" value="CEL64912.1"/>
    <property type="molecule type" value="Genomic_DNA"/>
</dbReference>
<feature type="region of interest" description="Disordered" evidence="1">
    <location>
        <begin position="1696"/>
        <end position="1778"/>
    </location>
</feature>
<accession>A0A0F7U970</accession>
<name>A0A0F7U970_NEOCL</name>
<feature type="compositionally biased region" description="Polar residues" evidence="1">
    <location>
        <begin position="1294"/>
        <end position="1305"/>
    </location>
</feature>